<evidence type="ECO:0000256" key="1">
    <source>
        <dbReference type="ARBA" id="ARBA00022857"/>
    </source>
</evidence>
<feature type="transmembrane region" description="Helical" evidence="3">
    <location>
        <begin position="112"/>
        <end position="129"/>
    </location>
</feature>
<dbReference type="InterPro" id="IPR002364">
    <property type="entry name" value="Quin_OxRdtase/zeta-crystal_CS"/>
</dbReference>
<protein>
    <submittedName>
        <fullName evidence="5">Zinc-binding dehydrogenase</fullName>
    </submittedName>
</protein>
<dbReference type="InterPro" id="IPR043130">
    <property type="entry name" value="CDP-OH_PTrfase_TM_dom"/>
</dbReference>
<keyword evidence="3" id="KW-0472">Membrane</keyword>
<dbReference type="Gene3D" id="3.40.50.720">
    <property type="entry name" value="NAD(P)-binding Rossmann-like Domain"/>
    <property type="match status" value="1"/>
</dbReference>
<keyword evidence="3" id="KW-0812">Transmembrane</keyword>
<dbReference type="InterPro" id="IPR013154">
    <property type="entry name" value="ADH-like_N"/>
</dbReference>
<keyword evidence="6" id="KW-1185">Reference proteome</keyword>
<feature type="transmembrane region" description="Helical" evidence="3">
    <location>
        <begin position="138"/>
        <end position="156"/>
    </location>
</feature>
<feature type="transmembrane region" description="Helical" evidence="3">
    <location>
        <begin position="217"/>
        <end position="240"/>
    </location>
</feature>
<dbReference type="CDD" id="cd05286">
    <property type="entry name" value="QOR2"/>
    <property type="match status" value="1"/>
</dbReference>
<dbReference type="Gene3D" id="1.20.120.1760">
    <property type="match status" value="1"/>
</dbReference>
<dbReference type="Proteomes" id="UP000704467">
    <property type="component" value="Unassembled WGS sequence"/>
</dbReference>
<keyword evidence="3" id="KW-1133">Transmembrane helix</keyword>
<dbReference type="Pfam" id="PF08240">
    <property type="entry name" value="ADH_N"/>
    <property type="match status" value="1"/>
</dbReference>
<evidence type="ECO:0000259" key="4">
    <source>
        <dbReference type="SMART" id="SM00829"/>
    </source>
</evidence>
<dbReference type="InterPro" id="IPR047618">
    <property type="entry name" value="QOR-like"/>
</dbReference>
<dbReference type="InterPro" id="IPR011032">
    <property type="entry name" value="GroES-like_sf"/>
</dbReference>
<dbReference type="SMART" id="SM00829">
    <property type="entry name" value="PKS_ER"/>
    <property type="match status" value="1"/>
</dbReference>
<evidence type="ECO:0000256" key="2">
    <source>
        <dbReference type="ARBA" id="ARBA00023002"/>
    </source>
</evidence>
<dbReference type="SUPFAM" id="SSF51735">
    <property type="entry name" value="NAD(P)-binding Rossmann-fold domains"/>
    <property type="match status" value="1"/>
</dbReference>
<organism evidence="5 6">
    <name type="scientific">Brucella haematophila</name>
    <dbReference type="NCBI Taxonomy" id="419474"/>
    <lineage>
        <taxon>Bacteria</taxon>
        <taxon>Pseudomonadati</taxon>
        <taxon>Pseudomonadota</taxon>
        <taxon>Alphaproteobacteria</taxon>
        <taxon>Hyphomicrobiales</taxon>
        <taxon>Brucellaceae</taxon>
        <taxon>Brucella/Ochrobactrum group</taxon>
        <taxon>Brucella</taxon>
    </lineage>
</organism>
<reference evidence="5 6" key="1">
    <citation type="submission" date="2020-03" db="EMBL/GenBank/DDBJ databases">
        <title>Whole genome sequencing of clinical and environmental type strains of Ochrobactrum.</title>
        <authorList>
            <person name="Dharne M."/>
        </authorList>
    </citation>
    <scope>NUCLEOTIDE SEQUENCE [LARGE SCALE GENOMIC DNA]</scope>
    <source>
        <strain evidence="5 6">CIP 109452</strain>
    </source>
</reference>
<dbReference type="EMBL" id="JAAVLN010000002">
    <property type="protein sequence ID" value="NKC04321.1"/>
    <property type="molecule type" value="Genomic_DNA"/>
</dbReference>
<keyword evidence="2" id="KW-0560">Oxidoreductase</keyword>
<name>A0ABX1DNC2_9HYPH</name>
<gene>
    <name evidence="5" type="ORF">HED55_17010</name>
</gene>
<keyword evidence="1" id="KW-0521">NADP</keyword>
<dbReference type="InterPro" id="IPR020843">
    <property type="entry name" value="ER"/>
</dbReference>
<dbReference type="PANTHER" id="PTHR48106:SF13">
    <property type="entry name" value="QUINONE OXIDOREDUCTASE-RELATED"/>
    <property type="match status" value="1"/>
</dbReference>
<feature type="transmembrane region" description="Helical" evidence="3">
    <location>
        <begin position="193"/>
        <end position="211"/>
    </location>
</feature>
<evidence type="ECO:0000256" key="3">
    <source>
        <dbReference type="SAM" id="Phobius"/>
    </source>
</evidence>
<dbReference type="Pfam" id="PF01066">
    <property type="entry name" value="CDP-OH_P_transf"/>
    <property type="match status" value="1"/>
</dbReference>
<accession>A0ABX1DNC2</accession>
<evidence type="ECO:0000313" key="6">
    <source>
        <dbReference type="Proteomes" id="UP000704467"/>
    </source>
</evidence>
<dbReference type="SUPFAM" id="SSF50129">
    <property type="entry name" value="GroES-like"/>
    <property type="match status" value="1"/>
</dbReference>
<feature type="transmembrane region" description="Helical" evidence="3">
    <location>
        <begin position="21"/>
        <end position="43"/>
    </location>
</feature>
<dbReference type="InterPro" id="IPR000462">
    <property type="entry name" value="CDP-OH_P_trans"/>
</dbReference>
<comment type="caution">
    <text evidence="5">The sequence shown here is derived from an EMBL/GenBank/DDBJ whole genome shotgun (WGS) entry which is preliminary data.</text>
</comment>
<evidence type="ECO:0000313" key="5">
    <source>
        <dbReference type="EMBL" id="NKC04321.1"/>
    </source>
</evidence>
<dbReference type="InterPro" id="IPR013149">
    <property type="entry name" value="ADH-like_C"/>
</dbReference>
<dbReference type="PANTHER" id="PTHR48106">
    <property type="entry name" value="QUINONE OXIDOREDUCTASE PIG3-RELATED"/>
    <property type="match status" value="1"/>
</dbReference>
<dbReference type="Pfam" id="PF00107">
    <property type="entry name" value="ADH_zinc_N"/>
    <property type="match status" value="1"/>
</dbReference>
<dbReference type="NCBIfam" id="NF045884">
    <property type="entry name" value="PhCholSynAgro"/>
    <property type="match status" value="1"/>
</dbReference>
<proteinExistence type="predicted"/>
<dbReference type="PROSITE" id="PS01162">
    <property type="entry name" value="QOR_ZETA_CRYSTAL"/>
    <property type="match status" value="1"/>
</dbReference>
<sequence>MKTKLTGKLKAKKVTAPQAKAFSVHLLTASGSFLAFLSIVAASDGRYTAMWWWLGLALFVDGIDGPIARKLEVKYVLPNWSGELLDNIIDYVTYVLIPAFALYQSGFMGTNLSFISGAIIVVSSAIYYADTGMKTKENFFKGFPVVWNMVVFTLFIVRPGEWVAFGTVVASAILSFLPINFLHPVRVVRLRAINLTVFLLWCAFGAIALYYMLDAPLWVRVGISVTGLYIYFIGAIMQFFPGLGRTAAVIEAEKAAAAKKERRRMMINAIRVHQNGGPEVLNYEQIEIGEPGPGEAKVRHEAVGLNFIDVYFRTGLYKAAQMPFTPGNEGAGTVTAIGAGVENVKIGDRVAYVATPGSYADERILPADRLVIVPESIDLKTAASMMLKGMTAQYLLRRTFRVEAGQTILFHAAAGGVGLIAGQWAKHLGARVIGTAGSPEKIALAKKHGYDHVINYRTENFAEKVRELTNGEGVDVVYDSVGRDTYMGSLDVLKPLGMFACFGQSSGVIPPFDLGLLAQKGSLLQPARRCSTMLPSVPILKRPQPSFSTLWAAVL</sequence>
<dbReference type="InterPro" id="IPR036291">
    <property type="entry name" value="NAD(P)-bd_dom_sf"/>
</dbReference>
<feature type="domain" description="Enoyl reductase (ER)" evidence="4">
    <location>
        <begin position="276"/>
        <end position="555"/>
    </location>
</feature>
<dbReference type="Gene3D" id="3.90.180.10">
    <property type="entry name" value="Medium-chain alcohol dehydrogenases, catalytic domain"/>
    <property type="match status" value="1"/>
</dbReference>
<feature type="transmembrane region" description="Helical" evidence="3">
    <location>
        <begin position="162"/>
        <end position="181"/>
    </location>
</feature>